<reference evidence="2 3" key="1">
    <citation type="submission" date="2020-03" db="EMBL/GenBank/DDBJ databases">
        <title>Complete genome of Arcanobacterium buesumensis sp. nov. strain 2701.</title>
        <authorList>
            <person name="Borowiak M."/>
            <person name="Alssahen M."/>
            <person name="Laemmler C."/>
            <person name="Malorny B."/>
            <person name="Hassan A."/>
            <person name="Prenger-Berninghoff E."/>
            <person name="Ploetz M."/>
            <person name="Abdulmawjood A."/>
        </authorList>
    </citation>
    <scope>NUCLEOTIDE SEQUENCE [LARGE SCALE GENOMIC DNA]</scope>
    <source>
        <strain evidence="2 3">2701</strain>
    </source>
</reference>
<dbReference type="RefSeq" id="WP_168917482.1">
    <property type="nucleotide sequence ID" value="NZ_CP050804.1"/>
</dbReference>
<keyword evidence="1" id="KW-1133">Transmembrane helix</keyword>
<feature type="transmembrane region" description="Helical" evidence="1">
    <location>
        <begin position="99"/>
        <end position="124"/>
    </location>
</feature>
<evidence type="ECO:0000313" key="3">
    <source>
        <dbReference type="Proteomes" id="UP000502298"/>
    </source>
</evidence>
<feature type="transmembrane region" description="Helical" evidence="1">
    <location>
        <begin position="68"/>
        <end position="87"/>
    </location>
</feature>
<name>A0A6H2EL70_9ACTO</name>
<dbReference type="AlphaFoldDB" id="A0A6H2EL70"/>
<dbReference type="Proteomes" id="UP000502298">
    <property type="component" value="Chromosome"/>
</dbReference>
<keyword evidence="1" id="KW-0472">Membrane</keyword>
<evidence type="ECO:0000313" key="2">
    <source>
        <dbReference type="EMBL" id="QJC21542.1"/>
    </source>
</evidence>
<protein>
    <submittedName>
        <fullName evidence="2">Uncharacterized protein</fullName>
    </submittedName>
</protein>
<keyword evidence="1" id="KW-0812">Transmembrane</keyword>
<gene>
    <name evidence="2" type="ORF">HC352_02795</name>
</gene>
<accession>A0A6H2EL70</accession>
<dbReference type="EMBL" id="CP050804">
    <property type="protein sequence ID" value="QJC21542.1"/>
    <property type="molecule type" value="Genomic_DNA"/>
</dbReference>
<feature type="transmembrane region" description="Helical" evidence="1">
    <location>
        <begin position="34"/>
        <end position="56"/>
    </location>
</feature>
<keyword evidence="3" id="KW-1185">Reference proteome</keyword>
<dbReference type="KEGG" id="arca:HC352_02795"/>
<proteinExistence type="predicted"/>
<sequence>MKKALTLTSFGSLLLAAMIYVVFASPLVSGTGFPFLPMIIAFLLTLVGIAALNALLVTSTWNSASRNLTIAFLLGEFLLFLALYNGVVNIEKYPSMLNYLAGTPLSAVLSIAGITVWLGTLSLYTQRSR</sequence>
<evidence type="ECO:0000256" key="1">
    <source>
        <dbReference type="SAM" id="Phobius"/>
    </source>
</evidence>
<organism evidence="2 3">
    <name type="scientific">Arcanobacterium buesumense</name>
    <dbReference type="NCBI Taxonomy" id="2722751"/>
    <lineage>
        <taxon>Bacteria</taxon>
        <taxon>Bacillati</taxon>
        <taxon>Actinomycetota</taxon>
        <taxon>Actinomycetes</taxon>
        <taxon>Actinomycetales</taxon>
        <taxon>Actinomycetaceae</taxon>
        <taxon>Arcanobacterium</taxon>
    </lineage>
</organism>